<proteinExistence type="predicted"/>
<sequence>MDKNKLEMTKKIYVERSIPKISILDFFKKLFKKK</sequence>
<accession>A0A8S5LTN2</accession>
<protein>
    <submittedName>
        <fullName evidence="1">Uncharacterized protein</fullName>
    </submittedName>
</protein>
<organism evidence="1">
    <name type="scientific">Siphoviridae sp. ctKm44</name>
    <dbReference type="NCBI Taxonomy" id="2826245"/>
    <lineage>
        <taxon>Viruses</taxon>
        <taxon>Duplodnaviria</taxon>
        <taxon>Heunggongvirae</taxon>
        <taxon>Uroviricota</taxon>
        <taxon>Caudoviricetes</taxon>
    </lineage>
</organism>
<evidence type="ECO:0000313" key="1">
    <source>
        <dbReference type="EMBL" id="DAD73356.1"/>
    </source>
</evidence>
<reference evidence="1" key="1">
    <citation type="journal article" date="2021" name="Proc. Natl. Acad. Sci. U.S.A.">
        <title>A Catalog of Tens of Thousands of Viruses from Human Metagenomes Reveals Hidden Associations with Chronic Diseases.</title>
        <authorList>
            <person name="Tisza M.J."/>
            <person name="Buck C.B."/>
        </authorList>
    </citation>
    <scope>NUCLEOTIDE SEQUENCE</scope>
    <source>
        <strain evidence="1">CtKm44</strain>
    </source>
</reference>
<name>A0A8S5LTN2_9CAUD</name>
<dbReference type="EMBL" id="BK014735">
    <property type="protein sequence ID" value="DAD73356.1"/>
    <property type="molecule type" value="Genomic_DNA"/>
</dbReference>